<reference evidence="2 3" key="1">
    <citation type="submission" date="2024-09" db="EMBL/GenBank/DDBJ databases">
        <authorList>
            <person name="Sun Q."/>
            <person name="Mori K."/>
        </authorList>
    </citation>
    <scope>NUCLEOTIDE SEQUENCE [LARGE SCALE GENOMIC DNA]</scope>
    <source>
        <strain evidence="2 3">JCM 13852</strain>
    </source>
</reference>
<keyword evidence="3" id="KW-1185">Reference proteome</keyword>
<dbReference type="EMBL" id="JBHMBK010000023">
    <property type="protein sequence ID" value="MFB9687990.1"/>
    <property type="molecule type" value="Genomic_DNA"/>
</dbReference>
<organism evidence="2 3">
    <name type="scientific">Amycolatopsis plumensis</name>
    <dbReference type="NCBI Taxonomy" id="236508"/>
    <lineage>
        <taxon>Bacteria</taxon>
        <taxon>Bacillati</taxon>
        <taxon>Actinomycetota</taxon>
        <taxon>Actinomycetes</taxon>
        <taxon>Pseudonocardiales</taxon>
        <taxon>Pseudonocardiaceae</taxon>
        <taxon>Amycolatopsis</taxon>
    </lineage>
</organism>
<dbReference type="Proteomes" id="UP001589535">
    <property type="component" value="Unassembled WGS sequence"/>
</dbReference>
<evidence type="ECO:0000256" key="1">
    <source>
        <dbReference type="SAM" id="SignalP"/>
    </source>
</evidence>
<keyword evidence="1" id="KW-0732">Signal</keyword>
<feature type="signal peptide" evidence="1">
    <location>
        <begin position="1"/>
        <end position="25"/>
    </location>
</feature>
<evidence type="ECO:0000313" key="2">
    <source>
        <dbReference type="EMBL" id="MFB9687990.1"/>
    </source>
</evidence>
<accession>A0ABV5UBA0</accession>
<proteinExistence type="predicted"/>
<comment type="caution">
    <text evidence="2">The sequence shown here is derived from an EMBL/GenBank/DDBJ whole genome shotgun (WGS) entry which is preliminary data.</text>
</comment>
<protein>
    <submittedName>
        <fullName evidence="2">Uncharacterized protein</fullName>
    </submittedName>
</protein>
<name>A0ABV5UBA0_9PSEU</name>
<dbReference type="RefSeq" id="WP_378199264.1">
    <property type="nucleotide sequence ID" value="NZ_JBHMBK010000023.1"/>
</dbReference>
<feature type="chain" id="PRO_5046240500" evidence="1">
    <location>
        <begin position="26"/>
        <end position="182"/>
    </location>
</feature>
<gene>
    <name evidence="2" type="ORF">ACFFTO_27750</name>
</gene>
<evidence type="ECO:0000313" key="3">
    <source>
        <dbReference type="Proteomes" id="UP001589535"/>
    </source>
</evidence>
<sequence length="182" mass="19584">MTKIGRTLAALGGALTLLLAGTGIAEARFGQIADGFESNPGALWHIETLGSGQGGFDYDNGTQRTGRGNGWLHSGYTSSAAAAMGLWAYMGNGGISHCRVQAQVNPLNDRSQEIVIEARESATGITNSGLRYLAYPGYQEISLEFDLAGYKSVYVRFLLTDSGRGFDGEWVRIDDFVFTCWP</sequence>